<evidence type="ECO:0000256" key="6">
    <source>
        <dbReference type="ARBA" id="ARBA00023136"/>
    </source>
</evidence>
<comment type="similarity">
    <text evidence="2">Belongs to the CPA3 antiporters (TC 2.A.63) subunit E family.</text>
</comment>
<dbReference type="AlphaFoldDB" id="A0A3M8F7Q6"/>
<evidence type="ECO:0000313" key="8">
    <source>
        <dbReference type="Proteomes" id="UP000028058"/>
    </source>
</evidence>
<evidence type="ECO:0000256" key="3">
    <source>
        <dbReference type="ARBA" id="ARBA00022475"/>
    </source>
</evidence>
<evidence type="ECO:0000256" key="1">
    <source>
        <dbReference type="ARBA" id="ARBA00004651"/>
    </source>
</evidence>
<keyword evidence="5" id="KW-1133">Transmembrane helix</keyword>
<dbReference type="RefSeq" id="WP_043472753.1">
    <property type="nucleotide sequence ID" value="NZ_CP134822.1"/>
</dbReference>
<dbReference type="PANTHER" id="PTHR34584:SF1">
    <property type="entry name" value="NA(+)_H(+) ANTIPORTER SUBUNIT E1"/>
    <property type="match status" value="1"/>
</dbReference>
<dbReference type="OrthoDB" id="3837866at2"/>
<name>A0A3M8F7Q6_9ACTN</name>
<keyword evidence="4" id="KW-0812">Transmembrane</keyword>
<dbReference type="GO" id="GO:0008324">
    <property type="term" value="F:monoatomic cation transmembrane transporter activity"/>
    <property type="evidence" value="ECO:0007669"/>
    <property type="project" value="InterPro"/>
</dbReference>
<comment type="caution">
    <text evidence="7">The sequence shown here is derived from an EMBL/GenBank/DDBJ whole genome shotgun (WGS) entry which is preliminary data.</text>
</comment>
<gene>
    <name evidence="7" type="ORF">SFRA_011540</name>
</gene>
<evidence type="ECO:0000256" key="4">
    <source>
        <dbReference type="ARBA" id="ARBA00022692"/>
    </source>
</evidence>
<evidence type="ECO:0000256" key="2">
    <source>
        <dbReference type="ARBA" id="ARBA00006228"/>
    </source>
</evidence>
<dbReference type="Pfam" id="PF01899">
    <property type="entry name" value="MNHE"/>
    <property type="match status" value="1"/>
</dbReference>
<reference evidence="7 8" key="1">
    <citation type="journal article" date="2014" name="Genome Announc.">
        <title>Draft Genome Sequence of Streptomyces fradiae ATCC 19609, a Strain Highly Sensitive to Antibiotics.</title>
        <authorList>
            <person name="Bekker O.B."/>
            <person name="Klimina K.M."/>
            <person name="Vatlin A.A."/>
            <person name="Zakharevich N.V."/>
            <person name="Kasianov A.S."/>
            <person name="Danilenko V.N."/>
        </authorList>
    </citation>
    <scope>NUCLEOTIDE SEQUENCE [LARGE SCALE GENOMIC DNA]</scope>
    <source>
        <strain evidence="7 8">ATCC 19609</strain>
    </source>
</reference>
<proteinExistence type="inferred from homology"/>
<dbReference type="GO" id="GO:0005886">
    <property type="term" value="C:plasma membrane"/>
    <property type="evidence" value="ECO:0007669"/>
    <property type="project" value="UniProtKB-SubCell"/>
</dbReference>
<dbReference type="EMBL" id="JNAD02000004">
    <property type="protein sequence ID" value="RKM96659.1"/>
    <property type="molecule type" value="Genomic_DNA"/>
</dbReference>
<organism evidence="7 8">
    <name type="scientific">Streptomyces xinghaiensis</name>
    <dbReference type="NCBI Taxonomy" id="1038928"/>
    <lineage>
        <taxon>Bacteria</taxon>
        <taxon>Bacillati</taxon>
        <taxon>Actinomycetota</taxon>
        <taxon>Actinomycetes</taxon>
        <taxon>Kitasatosporales</taxon>
        <taxon>Streptomycetaceae</taxon>
        <taxon>Streptomyces</taxon>
    </lineage>
</organism>
<dbReference type="Proteomes" id="UP000028058">
    <property type="component" value="Unassembled WGS sequence"/>
</dbReference>
<keyword evidence="3" id="KW-1003">Cell membrane</keyword>
<keyword evidence="8" id="KW-1185">Reference proteome</keyword>
<evidence type="ECO:0000313" key="7">
    <source>
        <dbReference type="EMBL" id="RKM96659.1"/>
    </source>
</evidence>
<dbReference type="InterPro" id="IPR002758">
    <property type="entry name" value="Cation_antiport_E"/>
</dbReference>
<dbReference type="PANTHER" id="PTHR34584">
    <property type="entry name" value="NA(+)/H(+) ANTIPORTER SUBUNIT E1"/>
    <property type="match status" value="1"/>
</dbReference>
<evidence type="ECO:0000256" key="5">
    <source>
        <dbReference type="ARBA" id="ARBA00022989"/>
    </source>
</evidence>
<accession>A0A3M8F7Q6</accession>
<comment type="subcellular location">
    <subcellularLocation>
        <location evidence="1">Cell membrane</location>
        <topology evidence="1">Multi-pass membrane protein</topology>
    </subcellularLocation>
</comment>
<protein>
    <submittedName>
        <fullName evidence="7">Cation transporter</fullName>
    </submittedName>
</protein>
<keyword evidence="6" id="KW-0472">Membrane</keyword>
<sequence length="126" mass="13799">MTGRLAARLRHAALRTVRTVAFLGYFSRVFLLANLTVAREIVTPGSGIAPAVLKLPLRSRTPLEIASIAHLIVLTPGTLVLEVRTTPPTLFVHGMHASDPGRFLDRLRDMESRLLRVMRPAGEGNP</sequence>